<reference evidence="1" key="1">
    <citation type="submission" date="2018-06" db="EMBL/GenBank/DDBJ databases">
        <authorList>
            <person name="Zhirakovskaya E."/>
        </authorList>
    </citation>
    <scope>NUCLEOTIDE SEQUENCE</scope>
</reference>
<sequence>MTQKNTFEDGFLEPRFLEKSYKEAMVLTQEVANYFELENKPILKDLNEGPGVSYASETMRVSTCLMQVMSWFLVQKAVNNGEITPEQASGSPYRLGAFDICLAEVDTENGKLPEQFVIFLHKAQNLYRQVARMDHMRYGNSAAINSVHNMLDRIQENNNAS</sequence>
<organism evidence="1">
    <name type="scientific">hydrothermal vent metagenome</name>
    <dbReference type="NCBI Taxonomy" id="652676"/>
    <lineage>
        <taxon>unclassified sequences</taxon>
        <taxon>metagenomes</taxon>
        <taxon>ecological metagenomes</taxon>
    </lineage>
</organism>
<dbReference type="Gene3D" id="1.10.8.930">
    <property type="entry name" value="Protein of unknown function DUF1465"/>
    <property type="match status" value="1"/>
</dbReference>
<dbReference type="InterPro" id="IPR038301">
    <property type="entry name" value="AraC-like_sf"/>
</dbReference>
<proteinExistence type="predicted"/>
<gene>
    <name evidence="1" type="ORF">MNBD_ALPHA03-1524</name>
</gene>
<protein>
    <recommendedName>
        <fullName evidence="2">DUF1465 domain-containing protein</fullName>
    </recommendedName>
</protein>
<dbReference type="InterPro" id="IPR010848">
    <property type="entry name" value="DUF1465"/>
</dbReference>
<dbReference type="AlphaFoldDB" id="A0A3B1APF4"/>
<evidence type="ECO:0000313" key="1">
    <source>
        <dbReference type="EMBL" id="VAX03591.1"/>
    </source>
</evidence>
<evidence type="ECO:0008006" key="2">
    <source>
        <dbReference type="Google" id="ProtNLM"/>
    </source>
</evidence>
<dbReference type="EMBL" id="UOFW01000055">
    <property type="protein sequence ID" value="VAX03591.1"/>
    <property type="molecule type" value="Genomic_DNA"/>
</dbReference>
<dbReference type="Pfam" id="PF07323">
    <property type="entry name" value="DUF1465"/>
    <property type="match status" value="1"/>
</dbReference>
<accession>A0A3B1APF4</accession>
<name>A0A3B1APF4_9ZZZZ</name>